<dbReference type="GO" id="GO:0071713">
    <property type="term" value="F:para-aminobenzoyl-glutamate hydrolase activity"/>
    <property type="evidence" value="ECO:0007669"/>
    <property type="project" value="TreeGrafter"/>
</dbReference>
<dbReference type="GO" id="GO:0046872">
    <property type="term" value="F:metal ion binding"/>
    <property type="evidence" value="ECO:0007669"/>
    <property type="project" value="UniProtKB-KW"/>
</dbReference>
<evidence type="ECO:0000313" key="3">
    <source>
        <dbReference type="EMBL" id="QCC49029.1"/>
    </source>
</evidence>
<proteinExistence type="predicted"/>
<dbReference type="SUPFAM" id="SSF53187">
    <property type="entry name" value="Zn-dependent exopeptidases"/>
    <property type="match status" value="1"/>
</dbReference>
<accession>A0A1H6BHD0</accession>
<geneLocation type="plasmid" evidence="3">
    <name>unnamed1</name>
</geneLocation>
<dbReference type="KEGG" id="hlm:DV707_14810"/>
<feature type="binding site" evidence="1">
    <location>
        <position position="148"/>
    </location>
    <ligand>
        <name>Mn(2+)</name>
        <dbReference type="ChEBI" id="CHEBI:29035"/>
        <label>2</label>
    </ligand>
</feature>
<dbReference type="OrthoDB" id="247417at2157"/>
<dbReference type="SUPFAM" id="SSF55031">
    <property type="entry name" value="Bacterial exopeptidase dimerisation domain"/>
    <property type="match status" value="1"/>
</dbReference>
<dbReference type="GO" id="GO:0005737">
    <property type="term" value="C:cytoplasm"/>
    <property type="evidence" value="ECO:0007669"/>
    <property type="project" value="TreeGrafter"/>
</dbReference>
<gene>
    <name evidence="3" type="ORF">DV707_14810</name>
    <name evidence="4" type="ORF">SAMN04488133_2833</name>
</gene>
<dbReference type="GeneID" id="39859388"/>
<reference evidence="3 6" key="2">
    <citation type="journal article" date="2019" name="Nat. Commun.">
        <title>A new type of DNA phosphorothioation-based antiviral system in archaea.</title>
        <authorList>
            <person name="Xiong L."/>
            <person name="Liu S."/>
            <person name="Chen S."/>
            <person name="Xiao Y."/>
            <person name="Zhu B."/>
            <person name="Gao Y."/>
            <person name="Zhang Y."/>
            <person name="Chen B."/>
            <person name="Luo J."/>
            <person name="Deng Z."/>
            <person name="Chen X."/>
            <person name="Wang L."/>
            <person name="Chen S."/>
        </authorList>
    </citation>
    <scope>NUCLEOTIDE SEQUENCE [LARGE SCALE GENOMIC DNA]</scope>
    <source>
        <strain evidence="3 6">CGMCC 1.10331</strain>
        <plasmid evidence="3 6">unnamed1</plasmid>
    </source>
</reference>
<feature type="binding site" evidence="1">
    <location>
        <position position="146"/>
    </location>
    <ligand>
        <name>Mn(2+)</name>
        <dbReference type="ChEBI" id="CHEBI:29035"/>
        <label>2</label>
    </ligand>
</feature>
<feature type="binding site" evidence="1">
    <location>
        <position position="400"/>
    </location>
    <ligand>
        <name>Mn(2+)</name>
        <dbReference type="ChEBI" id="CHEBI:29035"/>
        <label>2</label>
    </ligand>
</feature>
<dbReference type="PIRSF" id="PIRSF005962">
    <property type="entry name" value="Pept_M20D_amidohydro"/>
    <property type="match status" value="1"/>
</dbReference>
<evidence type="ECO:0000313" key="4">
    <source>
        <dbReference type="EMBL" id="SEG59795.1"/>
    </source>
</evidence>
<keyword evidence="3" id="KW-0378">Hydrolase</keyword>
<dbReference type="InterPro" id="IPR052030">
    <property type="entry name" value="Peptidase_M20/M20A_hydrolases"/>
</dbReference>
<evidence type="ECO:0000259" key="2">
    <source>
        <dbReference type="Pfam" id="PF07687"/>
    </source>
</evidence>
<dbReference type="RefSeq" id="WP_103992512.1">
    <property type="nucleotide sequence ID" value="NZ_CP031312.1"/>
</dbReference>
<dbReference type="PANTHER" id="PTHR30575:SF3">
    <property type="entry name" value="PEPTIDASE M20 DIMERISATION DOMAIN-CONTAINING PROTEIN"/>
    <property type="match status" value="1"/>
</dbReference>
<dbReference type="InterPro" id="IPR002933">
    <property type="entry name" value="Peptidase_M20"/>
</dbReference>
<dbReference type="EMBL" id="FNVN01000004">
    <property type="protein sequence ID" value="SEG59795.1"/>
    <property type="molecule type" value="Genomic_DNA"/>
</dbReference>
<dbReference type="EMBL" id="CP031312">
    <property type="protein sequence ID" value="QCC49029.1"/>
    <property type="molecule type" value="Genomic_DNA"/>
</dbReference>
<keyword evidence="3" id="KW-0614">Plasmid</keyword>
<evidence type="ECO:0000256" key="1">
    <source>
        <dbReference type="PIRSR" id="PIRSR005962-1"/>
    </source>
</evidence>
<dbReference type="Pfam" id="PF01546">
    <property type="entry name" value="Peptidase_M20"/>
    <property type="match status" value="1"/>
</dbReference>
<name>A0A1H6BHD0_9EURY</name>
<feature type="binding site" evidence="1">
    <location>
        <position position="204"/>
    </location>
    <ligand>
        <name>Mn(2+)</name>
        <dbReference type="ChEBI" id="CHEBI:29035"/>
        <label>2</label>
    </ligand>
</feature>
<dbReference type="GO" id="GO:0016805">
    <property type="term" value="F:dipeptidase activity"/>
    <property type="evidence" value="ECO:0007669"/>
    <property type="project" value="TreeGrafter"/>
</dbReference>
<keyword evidence="5" id="KW-1185">Reference proteome</keyword>
<comment type="cofactor">
    <cofactor evidence="1">
        <name>Mn(2+)</name>
        <dbReference type="ChEBI" id="CHEBI:29035"/>
    </cofactor>
    <text evidence="1">The Mn(2+) ion enhances activity.</text>
</comment>
<sequence>MTTNPHLPTKQELIDLRREFHRFPEPGWREFWTTARIVEELERIGVDEIHLGGDALDTDERLGVPDERELGEWFDRAASRTDRTDVLEQLEGGRTGVVAVVDRGEGPTVGLRVDIDALPITESSDEGHRPAAEGFRSENEGFMHACGHDSHITFGLGTLRTVVASDFSGTFKVFFQPSEELLGGGKPMAAGPHVDDVDHLIGAHVGLDYPTGTVVAGLDEALAFARFDVTVRGESAHAGLAPNEGRNAVQALVTATSNVYGIPRHRDGATRVNVGELDSENAANVIADEATATVEVRGESNELMEYMRDSVRRHVDSAAEAHGCEAEISLIGESIREDSDEELVDLVAGIAGDTDGVSTVHRRRSIGASEDATYLMRAVKDNGGTASYVGIGGGNPSGHHTPTFDVDEDCLPIGVSVLSEAVLDLLGDPV</sequence>
<dbReference type="InterPro" id="IPR011650">
    <property type="entry name" value="Peptidase_M20_dimer"/>
</dbReference>
<dbReference type="InterPro" id="IPR017439">
    <property type="entry name" value="Amidohydrolase"/>
</dbReference>
<feature type="domain" description="Peptidase M20 dimerisation" evidence="2">
    <location>
        <begin position="225"/>
        <end position="320"/>
    </location>
</feature>
<dbReference type="Gene3D" id="3.40.630.10">
    <property type="entry name" value="Zn peptidases"/>
    <property type="match status" value="1"/>
</dbReference>
<dbReference type="GO" id="GO:0046657">
    <property type="term" value="P:folic acid catabolic process"/>
    <property type="evidence" value="ECO:0007669"/>
    <property type="project" value="TreeGrafter"/>
</dbReference>
<dbReference type="NCBIfam" id="TIGR01891">
    <property type="entry name" value="amidohydrolases"/>
    <property type="match status" value="1"/>
</dbReference>
<reference evidence="4 5" key="1">
    <citation type="submission" date="2016-10" db="EMBL/GenBank/DDBJ databases">
        <authorList>
            <person name="de Groot N.N."/>
        </authorList>
    </citation>
    <scope>NUCLEOTIDE SEQUENCE [LARGE SCALE GENOMIC DNA]</scope>
    <source>
        <strain evidence="4 5">CGMCC 1.10331</strain>
    </source>
</reference>
<dbReference type="AlphaFoldDB" id="A0A1H6BHD0"/>
<dbReference type="PANTHER" id="PTHR30575">
    <property type="entry name" value="PEPTIDASE M20"/>
    <property type="match status" value="1"/>
</dbReference>
<evidence type="ECO:0000313" key="6">
    <source>
        <dbReference type="Proteomes" id="UP000296733"/>
    </source>
</evidence>
<dbReference type="Proteomes" id="UP000236740">
    <property type="component" value="Unassembled WGS sequence"/>
</dbReference>
<dbReference type="InterPro" id="IPR036264">
    <property type="entry name" value="Bact_exopeptidase_dim_dom"/>
</dbReference>
<feature type="binding site" evidence="1">
    <location>
        <position position="180"/>
    </location>
    <ligand>
        <name>Mn(2+)</name>
        <dbReference type="ChEBI" id="CHEBI:29035"/>
        <label>2</label>
    </ligand>
</feature>
<keyword evidence="1" id="KW-0479">Metal-binding</keyword>
<organism evidence="4 5">
    <name type="scientific">Halobellus limi</name>
    <dbReference type="NCBI Taxonomy" id="699433"/>
    <lineage>
        <taxon>Archaea</taxon>
        <taxon>Methanobacteriati</taxon>
        <taxon>Methanobacteriota</taxon>
        <taxon>Stenosarchaea group</taxon>
        <taxon>Halobacteria</taxon>
        <taxon>Halobacteriales</taxon>
        <taxon>Haloferacaceae</taxon>
        <taxon>Halobellus</taxon>
    </lineage>
</organism>
<keyword evidence="1" id="KW-0464">Manganese</keyword>
<dbReference type="Pfam" id="PF07687">
    <property type="entry name" value="M20_dimer"/>
    <property type="match status" value="1"/>
</dbReference>
<evidence type="ECO:0000313" key="5">
    <source>
        <dbReference type="Proteomes" id="UP000236740"/>
    </source>
</evidence>
<protein>
    <submittedName>
        <fullName evidence="3">Amidohydrolase</fullName>
    </submittedName>
    <submittedName>
        <fullName evidence="4">Aminobenzoyl-glutamate utilization protein A</fullName>
    </submittedName>
</protein>
<dbReference type="Proteomes" id="UP000296733">
    <property type="component" value="Plasmid unnamed1"/>
</dbReference>